<comment type="caution">
    <text evidence="2">The sequence shown here is derived from an EMBL/GenBank/DDBJ whole genome shotgun (WGS) entry which is preliminary data.</text>
</comment>
<evidence type="ECO:0000313" key="3">
    <source>
        <dbReference type="Proteomes" id="UP000235554"/>
    </source>
</evidence>
<evidence type="ECO:0000313" key="2">
    <source>
        <dbReference type="EMBL" id="PMM58963.1"/>
    </source>
</evidence>
<protein>
    <recommendedName>
        <fullName evidence="1">YagK/YfjJ C-terminal domain-containing protein</fullName>
    </recommendedName>
</protein>
<dbReference type="EMBL" id="MCZJ01000013">
    <property type="protein sequence ID" value="PMM58963.1"/>
    <property type="molecule type" value="Genomic_DNA"/>
</dbReference>
<feature type="domain" description="YagK/YfjJ C-terminal" evidence="1">
    <location>
        <begin position="42"/>
        <end position="217"/>
    </location>
</feature>
<reference evidence="3" key="1">
    <citation type="submission" date="2016-07" db="EMBL/GenBank/DDBJ databases">
        <title>Nontailed viruses are major unrecognized killers of bacteria in the ocean.</title>
        <authorList>
            <person name="Kauffman K."/>
            <person name="Hussain F."/>
            <person name="Yang J."/>
            <person name="Arevalo P."/>
            <person name="Brown J."/>
            <person name="Cutler M."/>
            <person name="Kelly L."/>
            <person name="Polz M.F."/>
        </authorList>
    </citation>
    <scope>NUCLEOTIDE SEQUENCE [LARGE SCALE GENOMIC DNA]</scope>
    <source>
        <strain evidence="3">10N.261.48.A1</strain>
    </source>
</reference>
<organism evidence="2 3">
    <name type="scientific">Vibrio lentus</name>
    <dbReference type="NCBI Taxonomy" id="136468"/>
    <lineage>
        <taxon>Bacteria</taxon>
        <taxon>Pseudomonadati</taxon>
        <taxon>Pseudomonadota</taxon>
        <taxon>Gammaproteobacteria</taxon>
        <taxon>Vibrionales</taxon>
        <taxon>Vibrionaceae</taxon>
        <taxon>Vibrio</taxon>
    </lineage>
</organism>
<name>A0A855IQN8_9VIBR</name>
<dbReference type="RefSeq" id="WP_102554884.1">
    <property type="nucleotide sequence ID" value="NZ_MCZJ01000013.1"/>
</dbReference>
<gene>
    <name evidence="2" type="ORF">BCT50_05925</name>
</gene>
<proteinExistence type="predicted"/>
<evidence type="ECO:0000259" key="1">
    <source>
        <dbReference type="Pfam" id="PF11726"/>
    </source>
</evidence>
<dbReference type="Pfam" id="PF11726">
    <property type="entry name" value="YagK_YfjJ_C"/>
    <property type="match status" value="1"/>
</dbReference>
<sequence length="219" mass="25300">MYSTKRLTTLNSPEFDGLDVIAKYDLCSEYLNGIRSVLNKAMEEYSRVAVLRFDLHLPKGIDCPDYPLEYDSSVITRFIESFKAQLQADGAKKKREGKRYYRCTVRYVWAKEISQSINPHYHVALVLNRDAYFGFGRYGELNNNLAGKIYRAWASALSLSPESSMSLIHIPENPVYSLDKNAQDYPEQCNTVFHRLSYLAKFETKRYGNKGKNFATSRR</sequence>
<dbReference type="Proteomes" id="UP000235554">
    <property type="component" value="Unassembled WGS sequence"/>
</dbReference>
<dbReference type="InterPro" id="IPR057271">
    <property type="entry name" value="YagK_YfjJ_C"/>
</dbReference>
<dbReference type="AlphaFoldDB" id="A0A855IQN8"/>
<accession>A0A855IQN8</accession>